<accession>A0A0A8ZVQ5</accession>
<dbReference type="EMBL" id="GBRH01259013">
    <property type="protein sequence ID" value="JAD38882.1"/>
    <property type="molecule type" value="Transcribed_RNA"/>
</dbReference>
<reference evidence="1" key="1">
    <citation type="submission" date="2014-09" db="EMBL/GenBank/DDBJ databases">
        <authorList>
            <person name="Magalhaes I.L.F."/>
            <person name="Oliveira U."/>
            <person name="Santos F.R."/>
            <person name="Vidigal T.H.D.A."/>
            <person name="Brescovit A.D."/>
            <person name="Santos A.J."/>
        </authorList>
    </citation>
    <scope>NUCLEOTIDE SEQUENCE</scope>
    <source>
        <tissue evidence="1">Shoot tissue taken approximately 20 cm above the soil surface</tissue>
    </source>
</reference>
<proteinExistence type="predicted"/>
<protein>
    <submittedName>
        <fullName evidence="1">Uncharacterized protein</fullName>
    </submittedName>
</protein>
<sequence>MTLGSVLDFHPWSAMTRCKDTSKEISSVDSVLTAIYI</sequence>
<evidence type="ECO:0000313" key="1">
    <source>
        <dbReference type="EMBL" id="JAD38882.1"/>
    </source>
</evidence>
<name>A0A0A8ZVQ5_ARUDO</name>
<reference evidence="1" key="2">
    <citation type="journal article" date="2015" name="Data Brief">
        <title>Shoot transcriptome of the giant reed, Arundo donax.</title>
        <authorList>
            <person name="Barrero R.A."/>
            <person name="Guerrero F.D."/>
            <person name="Moolhuijzen P."/>
            <person name="Goolsby J.A."/>
            <person name="Tidwell J."/>
            <person name="Bellgard S.E."/>
            <person name="Bellgard M.I."/>
        </authorList>
    </citation>
    <scope>NUCLEOTIDE SEQUENCE</scope>
    <source>
        <tissue evidence="1">Shoot tissue taken approximately 20 cm above the soil surface</tissue>
    </source>
</reference>
<organism evidence="1">
    <name type="scientific">Arundo donax</name>
    <name type="common">Giant reed</name>
    <name type="synonym">Donax arundinaceus</name>
    <dbReference type="NCBI Taxonomy" id="35708"/>
    <lineage>
        <taxon>Eukaryota</taxon>
        <taxon>Viridiplantae</taxon>
        <taxon>Streptophyta</taxon>
        <taxon>Embryophyta</taxon>
        <taxon>Tracheophyta</taxon>
        <taxon>Spermatophyta</taxon>
        <taxon>Magnoliopsida</taxon>
        <taxon>Liliopsida</taxon>
        <taxon>Poales</taxon>
        <taxon>Poaceae</taxon>
        <taxon>PACMAD clade</taxon>
        <taxon>Arundinoideae</taxon>
        <taxon>Arundineae</taxon>
        <taxon>Arundo</taxon>
    </lineage>
</organism>
<dbReference type="AlphaFoldDB" id="A0A0A8ZVQ5"/>